<reference evidence="1" key="1">
    <citation type="submission" date="2018-10" db="EMBL/GenBank/DDBJ databases">
        <title>Hidden diversity of soil giant viruses.</title>
        <authorList>
            <person name="Schulz F."/>
            <person name="Alteio L."/>
            <person name="Goudeau D."/>
            <person name="Ryan E.M."/>
            <person name="Malmstrom R.R."/>
            <person name="Blanchard J."/>
            <person name="Woyke T."/>
        </authorList>
    </citation>
    <scope>NUCLEOTIDE SEQUENCE</scope>
    <source>
        <strain evidence="1">SOV1</strain>
    </source>
</reference>
<dbReference type="EMBL" id="MK072490">
    <property type="protein sequence ID" value="AYV85957.1"/>
    <property type="molecule type" value="Genomic_DNA"/>
</dbReference>
<dbReference type="InterPro" id="IPR029063">
    <property type="entry name" value="SAM-dependent_MTases_sf"/>
</dbReference>
<name>A0A3G5AFK4_9VIRU</name>
<evidence type="ECO:0000313" key="1">
    <source>
        <dbReference type="EMBL" id="AYV85957.1"/>
    </source>
</evidence>
<protein>
    <recommendedName>
        <fullName evidence="2">FkbM family methyltransferase</fullName>
    </recommendedName>
</protein>
<sequence>MRIYYGVQNNYVDVTELTFLGFDRFSNRILIPKGDHARSAVYGDHIYGTVKHIMIKEDINDDSSTIYDIDKELLLDIPETYKYTTEIYRFDGDITKKLIEIHTKLRFVGGSLNEEYPEQKMAIRFIRPDAKVLEIGANNGRNTVVIASLLKDSSNLVTLETLIECIPILEENRRSNELDFEIVNAALSKKPIYQSGWDSIPSDVSIEGMRKIEIIDYNSLITTNWRPDTLVADCEGALFYIFQDYPELLDDVSLIIMENDYHDIEKKKFVDSFLILKGFRRIYVERGGWGPCFEFFFETWAKC</sequence>
<dbReference type="SUPFAM" id="SSF53335">
    <property type="entry name" value="S-adenosyl-L-methionine-dependent methyltransferases"/>
    <property type="match status" value="1"/>
</dbReference>
<accession>A0A3G5AFK4</accession>
<gene>
    <name evidence="1" type="ORF">Solivirus2_28</name>
</gene>
<evidence type="ECO:0008006" key="2">
    <source>
        <dbReference type="Google" id="ProtNLM"/>
    </source>
</evidence>
<proteinExistence type="predicted"/>
<dbReference type="Gene3D" id="3.40.50.150">
    <property type="entry name" value="Vaccinia Virus protein VP39"/>
    <property type="match status" value="1"/>
</dbReference>
<organism evidence="1">
    <name type="scientific">Solivirus sp</name>
    <dbReference type="NCBI Taxonomy" id="2487772"/>
    <lineage>
        <taxon>Viruses</taxon>
        <taxon>Pithoviruses</taxon>
    </lineage>
</organism>